<feature type="transmembrane region" description="Helical" evidence="8">
    <location>
        <begin position="408"/>
        <end position="429"/>
    </location>
</feature>
<evidence type="ECO:0000256" key="3">
    <source>
        <dbReference type="ARBA" id="ARBA00022475"/>
    </source>
</evidence>
<feature type="transmembrane region" description="Helical" evidence="8">
    <location>
        <begin position="233"/>
        <end position="258"/>
    </location>
</feature>
<keyword evidence="4 8" id="KW-0812">Transmembrane</keyword>
<evidence type="ECO:0000256" key="4">
    <source>
        <dbReference type="ARBA" id="ARBA00022692"/>
    </source>
</evidence>
<comment type="similarity">
    <text evidence="2">Belongs to the polysaccharide synthase family.</text>
</comment>
<dbReference type="EMBL" id="JBIAXI010000009">
    <property type="protein sequence ID" value="MFF4774464.1"/>
    <property type="molecule type" value="Genomic_DNA"/>
</dbReference>
<dbReference type="RefSeq" id="WP_387342800.1">
    <property type="nucleotide sequence ID" value="NZ_JBIAXI010000009.1"/>
</dbReference>
<feature type="transmembrane region" description="Helical" evidence="8">
    <location>
        <begin position="352"/>
        <end position="371"/>
    </location>
</feature>
<accession>A0ABW6V575</accession>
<evidence type="ECO:0000256" key="8">
    <source>
        <dbReference type="SAM" id="Phobius"/>
    </source>
</evidence>
<evidence type="ECO:0000313" key="10">
    <source>
        <dbReference type="Proteomes" id="UP001602119"/>
    </source>
</evidence>
<name>A0ABW6V575_MICFU</name>
<evidence type="ECO:0000256" key="2">
    <source>
        <dbReference type="ARBA" id="ARBA00007430"/>
    </source>
</evidence>
<dbReference type="PANTHER" id="PTHR30250:SF10">
    <property type="entry name" value="LIPOPOLYSACCHARIDE BIOSYNTHESIS PROTEIN WZXC"/>
    <property type="match status" value="1"/>
</dbReference>
<feature type="transmembrane region" description="Helical" evidence="8">
    <location>
        <begin position="174"/>
        <end position="193"/>
    </location>
</feature>
<keyword evidence="10" id="KW-1185">Reference proteome</keyword>
<feature type="transmembrane region" description="Helical" evidence="8">
    <location>
        <begin position="383"/>
        <end position="402"/>
    </location>
</feature>
<proteinExistence type="inferred from homology"/>
<evidence type="ECO:0000256" key="7">
    <source>
        <dbReference type="SAM" id="MobiDB-lite"/>
    </source>
</evidence>
<feature type="transmembrane region" description="Helical" evidence="8">
    <location>
        <begin position="441"/>
        <end position="462"/>
    </location>
</feature>
<gene>
    <name evidence="9" type="ORF">ACFY05_16560</name>
</gene>
<sequence>MREHGGAEPVTAEPSGEPPDGSAGHVAEIGRKAGRGLGWSLLGTLATRAGSFVMGLALARLLSPADFGVYAVALAATQLVMVVKDIGVMAAVVQWRGRLEEVAPTATTLAMISAVTLYGVFWVGAPSFSRLAGSEEAAPVVRLLTAVILIEAVTAVRTAALLRGFQVAKTSRAVLAGFAVNAPVAIALAAHGAGPSSFAWGQVAGAVVTGVFMLGYARLPWRMAFDRRTAARLLRFGVPSAAGMALEAALLNVGYVIVGANMGPTWTGLYLMAFNVSSWVPGLVGTAVRSVSISGFSRLAERDPDALSVGVQRSVPILVAAVLPLAVLMGVLARPLIRFLYGDAWIPSAEVLRFLAVLMVARMLTSFALDILNGQGATRSTVWMNLGHAAALVPAVIVGTRLDGIRGAAIGQAAAALVVALPLAALAVRRAGVRLAPMLPALARPLGGAALALGVTLAVAALAGESPLPQLVLGGGAGVLVYALAVVPMERLKTVSRTVLRVADRRGGS</sequence>
<evidence type="ECO:0000256" key="5">
    <source>
        <dbReference type="ARBA" id="ARBA00022989"/>
    </source>
</evidence>
<protein>
    <submittedName>
        <fullName evidence="9">Oligosaccharide flippase family protein</fullName>
    </submittedName>
</protein>
<evidence type="ECO:0000256" key="6">
    <source>
        <dbReference type="ARBA" id="ARBA00023136"/>
    </source>
</evidence>
<evidence type="ECO:0000313" key="9">
    <source>
        <dbReference type="EMBL" id="MFF4774464.1"/>
    </source>
</evidence>
<feature type="region of interest" description="Disordered" evidence="7">
    <location>
        <begin position="1"/>
        <end position="26"/>
    </location>
</feature>
<feature type="transmembrane region" description="Helical" evidence="8">
    <location>
        <begin position="143"/>
        <end position="162"/>
    </location>
</feature>
<organism evidence="9 10">
    <name type="scientific">Microtetraspora fusca</name>
    <dbReference type="NCBI Taxonomy" id="1997"/>
    <lineage>
        <taxon>Bacteria</taxon>
        <taxon>Bacillati</taxon>
        <taxon>Actinomycetota</taxon>
        <taxon>Actinomycetes</taxon>
        <taxon>Streptosporangiales</taxon>
        <taxon>Streptosporangiaceae</taxon>
        <taxon>Microtetraspora</taxon>
    </lineage>
</organism>
<dbReference type="Proteomes" id="UP001602119">
    <property type="component" value="Unassembled WGS sequence"/>
</dbReference>
<feature type="transmembrane region" description="Helical" evidence="8">
    <location>
        <begin position="468"/>
        <end position="487"/>
    </location>
</feature>
<keyword evidence="3" id="KW-1003">Cell membrane</keyword>
<reference evidence="9 10" key="1">
    <citation type="submission" date="2024-10" db="EMBL/GenBank/DDBJ databases">
        <title>The Natural Products Discovery Center: Release of the First 8490 Sequenced Strains for Exploring Actinobacteria Biosynthetic Diversity.</title>
        <authorList>
            <person name="Kalkreuter E."/>
            <person name="Kautsar S.A."/>
            <person name="Yang D."/>
            <person name="Bader C.D."/>
            <person name="Teijaro C.N."/>
            <person name="Fluegel L."/>
            <person name="Davis C.M."/>
            <person name="Simpson J.R."/>
            <person name="Lauterbach L."/>
            <person name="Steele A.D."/>
            <person name="Gui C."/>
            <person name="Meng S."/>
            <person name="Li G."/>
            <person name="Viehrig K."/>
            <person name="Ye F."/>
            <person name="Su P."/>
            <person name="Kiefer A.F."/>
            <person name="Nichols A."/>
            <person name="Cepeda A.J."/>
            <person name="Yan W."/>
            <person name="Fan B."/>
            <person name="Jiang Y."/>
            <person name="Adhikari A."/>
            <person name="Zheng C.-J."/>
            <person name="Schuster L."/>
            <person name="Cowan T.M."/>
            <person name="Smanski M.J."/>
            <person name="Chevrette M.G."/>
            <person name="De Carvalho L.P.S."/>
            <person name="Shen B."/>
        </authorList>
    </citation>
    <scope>NUCLEOTIDE SEQUENCE [LARGE SCALE GENOMIC DNA]</scope>
    <source>
        <strain evidence="9 10">NPDC001281</strain>
    </source>
</reference>
<keyword evidence="6 8" id="KW-0472">Membrane</keyword>
<dbReference type="Pfam" id="PF13440">
    <property type="entry name" value="Polysacc_synt_3"/>
    <property type="match status" value="1"/>
</dbReference>
<feature type="transmembrane region" description="Helical" evidence="8">
    <location>
        <begin position="39"/>
        <end position="61"/>
    </location>
</feature>
<dbReference type="PANTHER" id="PTHR30250">
    <property type="entry name" value="PST FAMILY PREDICTED COLANIC ACID TRANSPORTER"/>
    <property type="match status" value="1"/>
</dbReference>
<feature type="transmembrane region" description="Helical" evidence="8">
    <location>
        <begin position="105"/>
        <end position="123"/>
    </location>
</feature>
<comment type="subcellular location">
    <subcellularLocation>
        <location evidence="1">Cell membrane</location>
        <topology evidence="1">Multi-pass membrane protein</topology>
    </subcellularLocation>
</comment>
<feature type="transmembrane region" description="Helical" evidence="8">
    <location>
        <begin position="67"/>
        <end position="93"/>
    </location>
</feature>
<evidence type="ECO:0000256" key="1">
    <source>
        <dbReference type="ARBA" id="ARBA00004651"/>
    </source>
</evidence>
<feature type="transmembrane region" description="Helical" evidence="8">
    <location>
        <begin position="199"/>
        <end position="221"/>
    </location>
</feature>
<comment type="caution">
    <text evidence="9">The sequence shown here is derived from an EMBL/GenBank/DDBJ whole genome shotgun (WGS) entry which is preliminary data.</text>
</comment>
<keyword evidence="5 8" id="KW-1133">Transmembrane helix</keyword>
<feature type="transmembrane region" description="Helical" evidence="8">
    <location>
        <begin position="317"/>
        <end position="337"/>
    </location>
</feature>
<dbReference type="InterPro" id="IPR050833">
    <property type="entry name" value="Poly_Biosynth_Transport"/>
</dbReference>